<sequence length="344" mass="37273">MARQFLFPLVVLLVIAPGITASISQIARKNMVEATRRRLGELRDTFQEESKVESDGENPIIEGVRIIKELENHEEGIAENVQGITQMIASLLVPVEKRQNFLKRVMERRDQLLAEHESEATFGVGLPILRRMQETDPGQQDEAELPDLQAIFRDPSIIGRLEKLEVGMMMIRAFSQALAEQLQQLSQALVEMDEETDNGEDVNEDDDFNGADDDVTGNVGPPEQGDNQSESEDQEGTAAGDAAGGIPNEAAGNEGPPEQSDNQGESDVQGGNGAFDAAGGTPNGGDVAGETQDGNQENGTGSEGENAAGSDVEDEEEEEEEEEERRVLTSLLKVLTKKALMRDG</sequence>
<accession>A0ABY7EXH1</accession>
<protein>
    <submittedName>
        <fullName evidence="3">Uncharacterized protein</fullName>
    </submittedName>
</protein>
<organism evidence="3 4">
    <name type="scientific">Mya arenaria</name>
    <name type="common">Soft-shell clam</name>
    <dbReference type="NCBI Taxonomy" id="6604"/>
    <lineage>
        <taxon>Eukaryota</taxon>
        <taxon>Metazoa</taxon>
        <taxon>Spiralia</taxon>
        <taxon>Lophotrochozoa</taxon>
        <taxon>Mollusca</taxon>
        <taxon>Bivalvia</taxon>
        <taxon>Autobranchia</taxon>
        <taxon>Heteroconchia</taxon>
        <taxon>Euheterodonta</taxon>
        <taxon>Imparidentia</taxon>
        <taxon>Neoheterodontei</taxon>
        <taxon>Myida</taxon>
        <taxon>Myoidea</taxon>
        <taxon>Myidae</taxon>
        <taxon>Mya</taxon>
    </lineage>
</organism>
<feature type="chain" id="PRO_5045111395" evidence="2">
    <location>
        <begin position="22"/>
        <end position="344"/>
    </location>
</feature>
<name>A0ABY7EXH1_MYAAR</name>
<evidence type="ECO:0000313" key="4">
    <source>
        <dbReference type="Proteomes" id="UP001164746"/>
    </source>
</evidence>
<gene>
    <name evidence="3" type="ORF">MAR_004748</name>
</gene>
<evidence type="ECO:0000256" key="2">
    <source>
        <dbReference type="SAM" id="SignalP"/>
    </source>
</evidence>
<evidence type="ECO:0000313" key="3">
    <source>
        <dbReference type="EMBL" id="WAR14643.1"/>
    </source>
</evidence>
<dbReference type="Proteomes" id="UP001164746">
    <property type="component" value="Chromosome 9"/>
</dbReference>
<dbReference type="EMBL" id="CP111020">
    <property type="protein sequence ID" value="WAR14643.1"/>
    <property type="molecule type" value="Genomic_DNA"/>
</dbReference>
<keyword evidence="2" id="KW-0732">Signal</keyword>
<feature type="compositionally biased region" description="Acidic residues" evidence="1">
    <location>
        <begin position="192"/>
        <end position="215"/>
    </location>
</feature>
<reference evidence="3" key="1">
    <citation type="submission" date="2022-11" db="EMBL/GenBank/DDBJ databases">
        <title>Centuries of genome instability and evolution in soft-shell clam transmissible cancer (bioRxiv).</title>
        <authorList>
            <person name="Hart S.F.M."/>
            <person name="Yonemitsu M.A."/>
            <person name="Giersch R.M."/>
            <person name="Beal B.F."/>
            <person name="Arriagada G."/>
            <person name="Davis B.W."/>
            <person name="Ostrander E.A."/>
            <person name="Goff S.P."/>
            <person name="Metzger M.J."/>
        </authorList>
    </citation>
    <scope>NUCLEOTIDE SEQUENCE</scope>
    <source>
        <strain evidence="3">MELC-2E11</strain>
        <tissue evidence="3">Siphon/mantle</tissue>
    </source>
</reference>
<feature type="region of interest" description="Disordered" evidence="1">
    <location>
        <begin position="192"/>
        <end position="327"/>
    </location>
</feature>
<keyword evidence="4" id="KW-1185">Reference proteome</keyword>
<feature type="compositionally biased region" description="Acidic residues" evidence="1">
    <location>
        <begin position="311"/>
        <end position="323"/>
    </location>
</feature>
<proteinExistence type="predicted"/>
<feature type="signal peptide" evidence="2">
    <location>
        <begin position="1"/>
        <end position="21"/>
    </location>
</feature>
<evidence type="ECO:0000256" key="1">
    <source>
        <dbReference type="SAM" id="MobiDB-lite"/>
    </source>
</evidence>